<gene>
    <name evidence="1" type="ORF">H8708_07145</name>
</gene>
<dbReference type="CDD" id="cd01301">
    <property type="entry name" value="rDP_like"/>
    <property type="match status" value="1"/>
</dbReference>
<dbReference type="EMBL" id="JACRTJ010000015">
    <property type="protein sequence ID" value="MBC8599006.1"/>
    <property type="molecule type" value="Genomic_DNA"/>
</dbReference>
<reference evidence="1 2" key="1">
    <citation type="submission" date="2020-08" db="EMBL/GenBank/DDBJ databases">
        <title>Genome public.</title>
        <authorList>
            <person name="Liu C."/>
            <person name="Sun Q."/>
        </authorList>
    </citation>
    <scope>NUCLEOTIDE SEQUENCE [LARGE SCALE GENOMIC DNA]</scope>
    <source>
        <strain evidence="1 2">BX10</strain>
    </source>
</reference>
<dbReference type="Proteomes" id="UP000647491">
    <property type="component" value="Unassembled WGS sequence"/>
</dbReference>
<dbReference type="SUPFAM" id="SSF51556">
    <property type="entry name" value="Metallo-dependent hydrolases"/>
    <property type="match status" value="1"/>
</dbReference>
<dbReference type="PANTHER" id="PTHR10443">
    <property type="entry name" value="MICROSOMAL DIPEPTIDASE"/>
    <property type="match status" value="1"/>
</dbReference>
<accession>A0ABR7NTV4</accession>
<dbReference type="InterPro" id="IPR032466">
    <property type="entry name" value="Metal_Hydrolase"/>
</dbReference>
<dbReference type="InterPro" id="IPR008257">
    <property type="entry name" value="Pept_M19"/>
</dbReference>
<organism evidence="1 2">
    <name type="scientific">Enterocloster hominis</name>
    <name type="common">ex Liu et al. 2021</name>
    <dbReference type="NCBI Taxonomy" id="2763663"/>
    <lineage>
        <taxon>Bacteria</taxon>
        <taxon>Bacillati</taxon>
        <taxon>Bacillota</taxon>
        <taxon>Clostridia</taxon>
        <taxon>Lachnospirales</taxon>
        <taxon>Lachnospiraceae</taxon>
        <taxon>Enterocloster</taxon>
    </lineage>
</organism>
<dbReference type="PROSITE" id="PS51365">
    <property type="entry name" value="RENAL_DIPEPTIDASE_2"/>
    <property type="match status" value="1"/>
</dbReference>
<protein>
    <submittedName>
        <fullName evidence="1">Membrane dipeptidase</fullName>
    </submittedName>
</protein>
<dbReference type="PANTHER" id="PTHR10443:SF12">
    <property type="entry name" value="DIPEPTIDASE"/>
    <property type="match status" value="1"/>
</dbReference>
<name>A0ABR7NTV4_9FIRM</name>
<dbReference type="Pfam" id="PF01244">
    <property type="entry name" value="Peptidase_M19"/>
    <property type="match status" value="1"/>
</dbReference>
<comment type="caution">
    <text evidence="1">The sequence shown here is derived from an EMBL/GenBank/DDBJ whole genome shotgun (WGS) entry which is preliminary data.</text>
</comment>
<evidence type="ECO:0000313" key="1">
    <source>
        <dbReference type="EMBL" id="MBC8599006.1"/>
    </source>
</evidence>
<sequence length="335" mass="38236">MKVADMHCDTIAEIYAKRQAGEECGILKNNLHIDLEKMERGDYAVQNFAVFAHMENLKGKMPLPEYALRLIDTFFTELRRYPDRIGIVRSFRDIEKNMAEGRMSALLTMEEGAICQGKLEYLRIFYELGVRMFTFTWNFPNELAYPNRYEYLGPGQDSFVPETEKGLTEKGFEFLEEMERLGIIADVSHLGDKGILDVISHAKRPFVASHSGARAVCRHCRNLTDEMIRGIGEKGGVMGVNYFTEFLRDKEKFGDPMKTSLDDMVAHIRRIIRVGGIDSVGLGSDFDGAAVSMEITNAGDMQLLAARLEKEGFSTEEIEKIFYKNVFRVYREILK</sequence>
<keyword evidence="2" id="KW-1185">Reference proteome</keyword>
<dbReference type="Gene3D" id="3.20.20.140">
    <property type="entry name" value="Metal-dependent hydrolases"/>
    <property type="match status" value="1"/>
</dbReference>
<dbReference type="RefSeq" id="WP_022274675.1">
    <property type="nucleotide sequence ID" value="NZ_JACRTJ010000015.1"/>
</dbReference>
<evidence type="ECO:0000313" key="2">
    <source>
        <dbReference type="Proteomes" id="UP000647491"/>
    </source>
</evidence>
<proteinExistence type="predicted"/>